<organism evidence="1 3">
    <name type="scientific">Didymodactylos carnosus</name>
    <dbReference type="NCBI Taxonomy" id="1234261"/>
    <lineage>
        <taxon>Eukaryota</taxon>
        <taxon>Metazoa</taxon>
        <taxon>Spiralia</taxon>
        <taxon>Gnathifera</taxon>
        <taxon>Rotifera</taxon>
        <taxon>Eurotatoria</taxon>
        <taxon>Bdelloidea</taxon>
        <taxon>Philodinida</taxon>
        <taxon>Philodinidae</taxon>
        <taxon>Didymodactylos</taxon>
    </lineage>
</organism>
<dbReference type="EMBL" id="CAJOBC010093088">
    <property type="protein sequence ID" value="CAF4414227.1"/>
    <property type="molecule type" value="Genomic_DNA"/>
</dbReference>
<gene>
    <name evidence="1" type="ORF">GPM918_LOCUS39322</name>
    <name evidence="2" type="ORF">SRO942_LOCUS40187</name>
</gene>
<feature type="non-terminal residue" evidence="1">
    <location>
        <position position="1"/>
    </location>
</feature>
<dbReference type="AlphaFoldDB" id="A0A815X5L6"/>
<name>A0A815X5L6_9BILA</name>
<sequence>FFQNDDDNANEKEINSNYNITILVEKLPATHDNTADNAKKYIIKRKNIVQLRFKTVKQGRVPLPDVGLSPLSTLTDSTSACVTSAYTNLCRITERVHLKAEIHIFNTLKTDIVIRFGTFNFNAQTSTKCRNMKQGVKRSQER</sequence>
<proteinExistence type="predicted"/>
<evidence type="ECO:0000313" key="2">
    <source>
        <dbReference type="EMBL" id="CAF4414227.1"/>
    </source>
</evidence>
<dbReference type="EMBL" id="CAJNOQ010027398">
    <property type="protein sequence ID" value="CAF1553133.1"/>
    <property type="molecule type" value="Genomic_DNA"/>
</dbReference>
<reference evidence="1" key="1">
    <citation type="submission" date="2021-02" db="EMBL/GenBank/DDBJ databases">
        <authorList>
            <person name="Nowell W R."/>
        </authorList>
    </citation>
    <scope>NUCLEOTIDE SEQUENCE</scope>
</reference>
<dbReference type="Proteomes" id="UP000681722">
    <property type="component" value="Unassembled WGS sequence"/>
</dbReference>
<comment type="caution">
    <text evidence="1">The sequence shown here is derived from an EMBL/GenBank/DDBJ whole genome shotgun (WGS) entry which is preliminary data.</text>
</comment>
<dbReference type="Proteomes" id="UP000663829">
    <property type="component" value="Unassembled WGS sequence"/>
</dbReference>
<protein>
    <submittedName>
        <fullName evidence="1">Uncharacterized protein</fullName>
    </submittedName>
</protein>
<evidence type="ECO:0000313" key="1">
    <source>
        <dbReference type="EMBL" id="CAF1553133.1"/>
    </source>
</evidence>
<accession>A0A815X5L6</accession>
<keyword evidence="3" id="KW-1185">Reference proteome</keyword>
<evidence type="ECO:0000313" key="3">
    <source>
        <dbReference type="Proteomes" id="UP000663829"/>
    </source>
</evidence>